<organism evidence="1">
    <name type="scientific">Ovis aries</name>
    <name type="common">Sheep</name>
    <dbReference type="NCBI Taxonomy" id="9940"/>
    <lineage>
        <taxon>Eukaryota</taxon>
        <taxon>Metazoa</taxon>
        <taxon>Chordata</taxon>
        <taxon>Craniata</taxon>
        <taxon>Vertebrata</taxon>
        <taxon>Euteleostomi</taxon>
        <taxon>Mammalia</taxon>
        <taxon>Eutheria</taxon>
        <taxon>Laurasiatheria</taxon>
        <taxon>Artiodactyla</taxon>
        <taxon>Ruminantia</taxon>
        <taxon>Pecora</taxon>
        <taxon>Bovidae</taxon>
        <taxon>Caprinae</taxon>
        <taxon>Ovis</taxon>
    </lineage>
</organism>
<reference evidence="1" key="1">
    <citation type="submission" date="2020-11" db="EMBL/GenBank/DDBJ databases">
        <authorList>
            <person name="Davenport K.M."/>
            <person name="Bickhart D.M."/>
            <person name="Smith T.P.L."/>
            <person name="Murdoch B.M."/>
            <person name="Rosen B.D."/>
        </authorList>
    </citation>
    <scope>NUCLEOTIDE SEQUENCE [LARGE SCALE GENOMIC DNA]</scope>
    <source>
        <strain evidence="1">OAR_USU_Benz2616</strain>
    </source>
</reference>
<dbReference type="Ensembl" id="ENSOART00020009412.2">
    <property type="protein sequence ID" value="ENSOARP00020007771.2"/>
    <property type="gene ID" value="ENSOARG00020006104.2"/>
</dbReference>
<gene>
    <name evidence="1" type="primary">LOC101104237</name>
</gene>
<protein>
    <submittedName>
        <fullName evidence="1">Uncharacterized protein</fullName>
    </submittedName>
</protein>
<sequence length="138" mass="16485">MKFNPFVTSDRSKNRKRHFNAPSHIRRKIMSSPLSKELRQKYNVRSMPIRKDDEVQVVRGHYKGQQIGKVVQVYRKKYVIYIERVQREKANGTTVHVVITRLKLDKDRKKILKCKAKSRQVGKEKGKYKEETIEKMQE</sequence>
<reference evidence="1" key="3">
    <citation type="submission" date="2025-09" db="UniProtKB">
        <authorList>
            <consortium name="Ensembl"/>
        </authorList>
    </citation>
    <scope>IDENTIFICATION</scope>
</reference>
<evidence type="ECO:0000313" key="1">
    <source>
        <dbReference type="Ensembl" id="ENSOARP00020007771.2"/>
    </source>
</evidence>
<accession>A0AC11B1D1</accession>
<name>A0AC11B1D1_SHEEP</name>
<reference evidence="1" key="2">
    <citation type="submission" date="2025-08" db="UniProtKB">
        <authorList>
            <consortium name="Ensembl"/>
        </authorList>
    </citation>
    <scope>IDENTIFICATION</scope>
</reference>
<proteinExistence type="predicted"/>